<feature type="binding site" evidence="11 12">
    <location>
        <position position="193"/>
    </location>
    <ligand>
        <name>Mg(2+)</name>
        <dbReference type="ChEBI" id="CHEBI:18420"/>
        <label>1</label>
    </ligand>
</feature>
<dbReference type="InParanoid" id="A0A1B1AL43"/>
<dbReference type="EC" id="1.1.1.86" evidence="11"/>
<keyword evidence="6 11" id="KW-0479">Metal-binding</keyword>
<evidence type="ECO:0000256" key="10">
    <source>
        <dbReference type="ARBA" id="ARBA00049021"/>
    </source>
</evidence>
<feature type="binding site" evidence="11">
    <location>
        <position position="229"/>
    </location>
    <ligand>
        <name>Mg(2+)</name>
        <dbReference type="ChEBI" id="CHEBI:18420"/>
        <label>2</label>
    </ligand>
</feature>
<dbReference type="UniPathway" id="UPA00047">
    <property type="reaction ID" value="UER00056"/>
</dbReference>
<dbReference type="GO" id="GO:0005829">
    <property type="term" value="C:cytosol"/>
    <property type="evidence" value="ECO:0007669"/>
    <property type="project" value="TreeGrafter"/>
</dbReference>
<dbReference type="SUPFAM" id="SSF48179">
    <property type="entry name" value="6-phosphogluconate dehydrogenase C-terminal domain-like"/>
    <property type="match status" value="1"/>
</dbReference>
<reference evidence="15 16" key="1">
    <citation type="submission" date="2015-11" db="EMBL/GenBank/DDBJ databases">
        <title>Whole-Genome Sequence of Candidatus Oderbacter manganicum from the National Park Lower Oder Valley, Germany.</title>
        <authorList>
            <person name="Braun B."/>
            <person name="Liere K."/>
            <person name="Szewzyk U."/>
        </authorList>
    </citation>
    <scope>NUCLEOTIDE SEQUENCE [LARGE SCALE GENOMIC DNA]</scope>
    <source>
        <strain evidence="15 16">OTSz_A_272</strain>
    </source>
</reference>
<dbReference type="NCBIfam" id="NF004017">
    <property type="entry name" value="PRK05479.1"/>
    <property type="match status" value="1"/>
</dbReference>
<dbReference type="Proteomes" id="UP000092498">
    <property type="component" value="Chromosome"/>
</dbReference>
<dbReference type="GO" id="GO:0000287">
    <property type="term" value="F:magnesium ion binding"/>
    <property type="evidence" value="ECO:0007669"/>
    <property type="project" value="UniProtKB-UniRule"/>
</dbReference>
<dbReference type="AlphaFoldDB" id="A0A1B1AL43"/>
<dbReference type="EMBL" id="CP013244">
    <property type="protein sequence ID" value="ANP47273.1"/>
    <property type="molecule type" value="Genomic_DNA"/>
</dbReference>
<keyword evidence="15" id="KW-0413">Isomerase</keyword>
<evidence type="ECO:0000256" key="9">
    <source>
        <dbReference type="ARBA" id="ARBA00023304"/>
    </source>
</evidence>
<evidence type="ECO:0000256" key="11">
    <source>
        <dbReference type="HAMAP-Rule" id="MF_00435"/>
    </source>
</evidence>
<dbReference type="PIRSF" id="PIRSF000116">
    <property type="entry name" value="IlvC_gammaproteo"/>
    <property type="match status" value="1"/>
</dbReference>
<dbReference type="Gene3D" id="6.10.240.10">
    <property type="match status" value="1"/>
</dbReference>
<dbReference type="NCBIfam" id="TIGR00465">
    <property type="entry name" value="ilvC"/>
    <property type="match status" value="1"/>
</dbReference>
<keyword evidence="11" id="KW-0521">NADP</keyword>
<evidence type="ECO:0000259" key="14">
    <source>
        <dbReference type="PROSITE" id="PS51851"/>
    </source>
</evidence>
<dbReference type="Pfam" id="PF07991">
    <property type="entry name" value="KARI_N"/>
    <property type="match status" value="1"/>
</dbReference>
<name>A0A1B1AL43_9PROT</name>
<dbReference type="PANTHER" id="PTHR21371:SF1">
    <property type="entry name" value="KETOL-ACID REDUCTOISOMERASE, MITOCHONDRIAL"/>
    <property type="match status" value="1"/>
</dbReference>
<feature type="binding site" evidence="11">
    <location>
        <position position="133"/>
    </location>
    <ligand>
        <name>NADP(+)</name>
        <dbReference type="ChEBI" id="CHEBI:58349"/>
    </ligand>
</feature>
<feature type="binding site" evidence="11">
    <location>
        <position position="250"/>
    </location>
    <ligand>
        <name>substrate</name>
    </ligand>
</feature>
<evidence type="ECO:0000256" key="6">
    <source>
        <dbReference type="ARBA" id="ARBA00022723"/>
    </source>
</evidence>
<dbReference type="HAMAP" id="MF_00435">
    <property type="entry name" value="IlvC"/>
    <property type="match status" value="1"/>
</dbReference>
<comment type="caution">
    <text evidence="11 12">Lacks conserved residue(s) required for the propagation of feature annotation.</text>
</comment>
<feature type="active site" evidence="11">
    <location>
        <position position="107"/>
    </location>
</feature>
<comment type="pathway">
    <text evidence="2 11">Amino-acid biosynthesis; L-valine biosynthesis; L-valine from pyruvate: step 2/4.</text>
</comment>
<dbReference type="GO" id="GO:0009099">
    <property type="term" value="P:L-valine biosynthetic process"/>
    <property type="evidence" value="ECO:0007669"/>
    <property type="project" value="UniProtKB-UniRule"/>
</dbReference>
<dbReference type="InterPro" id="IPR013023">
    <property type="entry name" value="KARI"/>
</dbReference>
<dbReference type="InterPro" id="IPR013116">
    <property type="entry name" value="KARI_N"/>
</dbReference>
<dbReference type="STRING" id="1759059.ATE48_15780"/>
<dbReference type="InterPro" id="IPR014359">
    <property type="entry name" value="KARI_prok"/>
</dbReference>
<evidence type="ECO:0000259" key="13">
    <source>
        <dbReference type="PROSITE" id="PS51850"/>
    </source>
</evidence>
<evidence type="ECO:0000256" key="2">
    <source>
        <dbReference type="ARBA" id="ARBA00004864"/>
    </source>
</evidence>
<dbReference type="SUPFAM" id="SSF51735">
    <property type="entry name" value="NAD(P)-binding Rossmann-fold domains"/>
    <property type="match status" value="1"/>
</dbReference>
<comment type="cofactor">
    <cofactor evidence="11">
        <name>Mg(2+)</name>
        <dbReference type="ChEBI" id="CHEBI:18420"/>
    </cofactor>
    <text evidence="11">Binds 2 magnesium ions per subunit.</text>
</comment>
<evidence type="ECO:0000256" key="5">
    <source>
        <dbReference type="ARBA" id="ARBA00022605"/>
    </source>
</evidence>
<evidence type="ECO:0000256" key="1">
    <source>
        <dbReference type="ARBA" id="ARBA00002172"/>
    </source>
</evidence>
<dbReference type="Gene3D" id="3.40.50.720">
    <property type="entry name" value="NAD(P)-binding Rossmann-like Domain"/>
    <property type="match status" value="1"/>
</dbReference>
<evidence type="ECO:0000256" key="3">
    <source>
        <dbReference type="ARBA" id="ARBA00004885"/>
    </source>
</evidence>
<comment type="pathway">
    <text evidence="3 11">Amino-acid biosynthesis; L-isoleucine biosynthesis; L-isoleucine from 2-oxobutanoate: step 2/4.</text>
</comment>
<keyword evidence="16" id="KW-1185">Reference proteome</keyword>
<sequence>MRVLYERDADASLIKARKVAVIGYGAQGHAHALNLRDSGVDVSVALHAGARRAEQARVEGFAPITVMHAAQTADVLVMCAPDEVMPDLYDAEIAPHLRPGQALMFVHGFAYHYGFIKPPADVNVVMVAPKGPGKALREAFTRGGGLPAIVAIAQDTGGGEALAYSYGAAIGCGRAGMIPSSFKIETEGDLYCEQVVLCGGLTHLIRTAWEVQVEAGTPPELAYFDCLHEVKLLSDLIHERGIAGMHLAISNTAEYGEYVTGPRIIDAHVKDAMRAALADVQSGKFANQWMAEHRAGGPNLAKLREAAAVHPIEEAGRAVRALLDK</sequence>
<accession>A0A1B1AL43</accession>
<feature type="binding site" evidence="11 12">
    <location>
        <position position="189"/>
    </location>
    <ligand>
        <name>Mg(2+)</name>
        <dbReference type="ChEBI" id="CHEBI:18420"/>
        <label>2</label>
    </ligand>
</feature>
<dbReference type="RefSeq" id="WP_066773130.1">
    <property type="nucleotide sequence ID" value="NZ_CP013244.1"/>
</dbReference>
<gene>
    <name evidence="11" type="primary">ilvC</name>
    <name evidence="15" type="ORF">ATE48_15780</name>
</gene>
<dbReference type="GO" id="GO:0050661">
    <property type="term" value="F:NADP binding"/>
    <property type="evidence" value="ECO:0007669"/>
    <property type="project" value="InterPro"/>
</dbReference>
<dbReference type="FunCoup" id="A0A1B1AL43">
    <property type="interactions" value="502"/>
</dbReference>
<feature type="domain" description="KARI C-terminal knotted" evidence="14">
    <location>
        <begin position="181"/>
        <end position="325"/>
    </location>
</feature>
<dbReference type="InterPro" id="IPR000506">
    <property type="entry name" value="KARI_C"/>
</dbReference>
<evidence type="ECO:0000313" key="15">
    <source>
        <dbReference type="EMBL" id="ANP47273.1"/>
    </source>
</evidence>
<keyword evidence="9 11" id="KW-0100">Branched-chain amino acid biosynthesis</keyword>
<dbReference type="GO" id="GO:0016853">
    <property type="term" value="F:isomerase activity"/>
    <property type="evidence" value="ECO:0007669"/>
    <property type="project" value="UniProtKB-KW"/>
</dbReference>
<dbReference type="InterPro" id="IPR036291">
    <property type="entry name" value="NAD(P)-bd_dom_sf"/>
</dbReference>
<proteinExistence type="inferred from homology"/>
<comment type="similarity">
    <text evidence="4 11 12">Belongs to the ketol-acid reductoisomerase family.</text>
</comment>
<dbReference type="GO" id="GO:0009097">
    <property type="term" value="P:isoleucine biosynthetic process"/>
    <property type="evidence" value="ECO:0007669"/>
    <property type="project" value="UniProtKB-UniRule"/>
</dbReference>
<comment type="catalytic activity">
    <reaction evidence="11">
        <text>(2R,3R)-2,3-dihydroxy-3-methylpentanoate + NADP(+) = (S)-2-ethyl-2-hydroxy-3-oxobutanoate + NADPH + H(+)</text>
        <dbReference type="Rhea" id="RHEA:13493"/>
        <dbReference type="ChEBI" id="CHEBI:15378"/>
        <dbReference type="ChEBI" id="CHEBI:49256"/>
        <dbReference type="ChEBI" id="CHEBI:49258"/>
        <dbReference type="ChEBI" id="CHEBI:57783"/>
        <dbReference type="ChEBI" id="CHEBI:58349"/>
        <dbReference type="EC" id="1.1.1.86"/>
    </reaction>
</comment>
<dbReference type="PANTHER" id="PTHR21371">
    <property type="entry name" value="KETOL-ACID REDUCTOISOMERASE, MITOCHONDRIAL"/>
    <property type="match status" value="1"/>
</dbReference>
<dbReference type="UniPathway" id="UPA00049">
    <property type="reaction ID" value="UER00060"/>
</dbReference>
<dbReference type="GO" id="GO:0004455">
    <property type="term" value="F:ketol-acid reductoisomerase activity"/>
    <property type="evidence" value="ECO:0007669"/>
    <property type="project" value="UniProtKB-UniRule"/>
</dbReference>
<evidence type="ECO:0000256" key="4">
    <source>
        <dbReference type="ARBA" id="ARBA00010318"/>
    </source>
</evidence>
<dbReference type="InterPro" id="IPR008927">
    <property type="entry name" value="6-PGluconate_DH-like_C_sf"/>
</dbReference>
<comment type="function">
    <text evidence="1 11">Involved in the biosynthesis of branched-chain amino acids (BCAA). Catalyzes an alkyl-migration followed by a ketol-acid reduction of (S)-2-acetolactate (S2AL) to yield (R)-2,3-dihydroxy-isovalerate. In the isomerase reaction, S2AL is rearranged via a Mg-dependent methyl migration to produce 3-hydroxy-3-methyl-2-ketobutyrate (HMKB). In the reductase reaction, this 2-ketoacid undergoes a metal-dependent reduction by NADPH to yield (R)-2,3-dihydroxy-isovalerate.</text>
</comment>
<dbReference type="Pfam" id="PF01450">
    <property type="entry name" value="KARI_C"/>
    <property type="match status" value="1"/>
</dbReference>
<evidence type="ECO:0000313" key="16">
    <source>
        <dbReference type="Proteomes" id="UP000092498"/>
    </source>
</evidence>
<dbReference type="PROSITE" id="PS51851">
    <property type="entry name" value="KARI_C"/>
    <property type="match status" value="1"/>
</dbReference>
<organism evidence="15 16">
    <name type="scientific">Candidatus Viadribacter manganicus</name>
    <dbReference type="NCBI Taxonomy" id="1759059"/>
    <lineage>
        <taxon>Bacteria</taxon>
        <taxon>Pseudomonadati</taxon>
        <taxon>Pseudomonadota</taxon>
        <taxon>Alphaproteobacteria</taxon>
        <taxon>Hyphomonadales</taxon>
        <taxon>Hyphomonadaceae</taxon>
        <taxon>Candidatus Viadribacter</taxon>
    </lineage>
</organism>
<evidence type="ECO:0000256" key="12">
    <source>
        <dbReference type="PROSITE-ProRule" id="PRU01198"/>
    </source>
</evidence>
<keyword evidence="7 11" id="KW-0460">Magnesium</keyword>
<comment type="catalytic activity">
    <reaction evidence="10 11">
        <text>(2R)-2,3-dihydroxy-3-methylbutanoate + NADP(+) = (2S)-2-acetolactate + NADPH + H(+)</text>
        <dbReference type="Rhea" id="RHEA:22068"/>
        <dbReference type="ChEBI" id="CHEBI:15378"/>
        <dbReference type="ChEBI" id="CHEBI:49072"/>
        <dbReference type="ChEBI" id="CHEBI:57783"/>
        <dbReference type="ChEBI" id="CHEBI:58349"/>
        <dbReference type="ChEBI" id="CHEBI:58476"/>
        <dbReference type="EC" id="1.1.1.86"/>
    </reaction>
</comment>
<protein>
    <recommendedName>
        <fullName evidence="11">Ketol-acid reductoisomerase (NADP(+))</fullName>
        <shortName evidence="11">KARI</shortName>
        <ecNumber evidence="11">1.1.1.86</ecNumber>
    </recommendedName>
    <alternativeName>
        <fullName evidence="11">Acetohydroxy-acid isomeroreductase</fullName>
        <shortName evidence="11">AHIR</shortName>
    </alternativeName>
    <alternativeName>
        <fullName evidence="11">Alpha-keto-beta-hydroxylacyl reductoisomerase</fullName>
    </alternativeName>
</protein>
<evidence type="ECO:0000256" key="8">
    <source>
        <dbReference type="ARBA" id="ARBA00023002"/>
    </source>
</evidence>
<keyword evidence="5 11" id="KW-0028">Amino-acid biosynthesis</keyword>
<feature type="binding site" evidence="11 12">
    <location>
        <position position="189"/>
    </location>
    <ligand>
        <name>Mg(2+)</name>
        <dbReference type="ChEBI" id="CHEBI:18420"/>
        <label>1</label>
    </ligand>
</feature>
<feature type="domain" description="KARI N-terminal Rossmann" evidence="13">
    <location>
        <begin position="1"/>
        <end position="180"/>
    </location>
</feature>
<keyword evidence="8 11" id="KW-0560">Oxidoreductase</keyword>
<dbReference type="OrthoDB" id="9804088at2"/>
<dbReference type="KEGG" id="cbot:ATE48_15780"/>
<evidence type="ECO:0000256" key="7">
    <source>
        <dbReference type="ARBA" id="ARBA00022842"/>
    </source>
</evidence>
<feature type="binding site" evidence="11">
    <location>
        <begin position="24"/>
        <end position="27"/>
    </location>
    <ligand>
        <name>NADP(+)</name>
        <dbReference type="ChEBI" id="CHEBI:58349"/>
    </ligand>
</feature>
<dbReference type="PROSITE" id="PS51850">
    <property type="entry name" value="KARI_N"/>
    <property type="match status" value="1"/>
</dbReference>